<keyword evidence="6" id="KW-0812">Transmembrane</keyword>
<dbReference type="Proteomes" id="UP001054945">
    <property type="component" value="Unassembled WGS sequence"/>
</dbReference>
<sequence length="315" mass="34729">MVEKTDPEENERTSYPVWPRILAMFASFALVAIVFTAVALLNAPTVSPKPELPHIIFILADDLGWNDVSLHGSPQIPTPNIDALAASGVVLNNYYTHPQCTPSRGALMSGKYANRVGLHHGDLRPAEASGLPLNVAILPEYMKKRGYKSHMIGKKNDSLTGDAGNENSIVSPDSEAKISGNVKTLFGIDLWENEEVIRDFRGEYATNVFTDKALDVIEKHNITKPLFLFVSHAASQTGNKVFHYNRHQNCMKENHIKETDRRIYAGMVESLDDSVGKIFEALSQKDMLQKTIIVISSDNGGAAEPGSSSNWPQRD</sequence>
<evidence type="ECO:0000256" key="4">
    <source>
        <dbReference type="ARBA" id="ARBA00022837"/>
    </source>
</evidence>
<comment type="cofactor">
    <cofactor evidence="1">
        <name>Ca(2+)</name>
        <dbReference type="ChEBI" id="CHEBI:29108"/>
    </cofactor>
</comment>
<evidence type="ECO:0000313" key="8">
    <source>
        <dbReference type="EMBL" id="GIX76170.1"/>
    </source>
</evidence>
<dbReference type="EMBL" id="BPLR01002654">
    <property type="protein sequence ID" value="GIX76170.1"/>
    <property type="molecule type" value="Genomic_DNA"/>
</dbReference>
<dbReference type="InterPro" id="IPR047115">
    <property type="entry name" value="ARSB"/>
</dbReference>
<accession>A0AAV4MW18</accession>
<evidence type="ECO:0000256" key="3">
    <source>
        <dbReference type="ARBA" id="ARBA00022723"/>
    </source>
</evidence>
<reference evidence="8 9" key="1">
    <citation type="submission" date="2021-06" db="EMBL/GenBank/DDBJ databases">
        <title>Caerostris extrusa draft genome.</title>
        <authorList>
            <person name="Kono N."/>
            <person name="Arakawa K."/>
        </authorList>
    </citation>
    <scope>NUCLEOTIDE SEQUENCE [LARGE SCALE GENOMIC DNA]</scope>
</reference>
<protein>
    <submittedName>
        <fullName evidence="8">Arylsulfatase B</fullName>
    </submittedName>
</protein>
<organism evidence="8 9">
    <name type="scientific">Caerostris extrusa</name>
    <name type="common">Bark spider</name>
    <name type="synonym">Caerostris bankana</name>
    <dbReference type="NCBI Taxonomy" id="172846"/>
    <lineage>
        <taxon>Eukaryota</taxon>
        <taxon>Metazoa</taxon>
        <taxon>Ecdysozoa</taxon>
        <taxon>Arthropoda</taxon>
        <taxon>Chelicerata</taxon>
        <taxon>Arachnida</taxon>
        <taxon>Araneae</taxon>
        <taxon>Araneomorphae</taxon>
        <taxon>Entelegynae</taxon>
        <taxon>Araneoidea</taxon>
        <taxon>Araneidae</taxon>
        <taxon>Caerostris</taxon>
    </lineage>
</organism>
<dbReference type="InterPro" id="IPR000917">
    <property type="entry name" value="Sulfatase_N"/>
</dbReference>
<dbReference type="AlphaFoldDB" id="A0AAV4MW18"/>
<dbReference type="InterPro" id="IPR017850">
    <property type="entry name" value="Alkaline_phosphatase_core_sf"/>
</dbReference>
<feature type="domain" description="Sulfatase N-terminal" evidence="7">
    <location>
        <begin position="53"/>
        <end position="305"/>
    </location>
</feature>
<dbReference type="GO" id="GO:0008484">
    <property type="term" value="F:sulfuric ester hydrolase activity"/>
    <property type="evidence" value="ECO:0007669"/>
    <property type="project" value="InterPro"/>
</dbReference>
<proteinExistence type="inferred from homology"/>
<feature type="transmembrane region" description="Helical" evidence="6">
    <location>
        <begin position="21"/>
        <end position="41"/>
    </location>
</feature>
<dbReference type="PANTHER" id="PTHR10342:SF273">
    <property type="entry name" value="RE14504P"/>
    <property type="match status" value="1"/>
</dbReference>
<evidence type="ECO:0000313" key="9">
    <source>
        <dbReference type="Proteomes" id="UP001054945"/>
    </source>
</evidence>
<gene>
    <name evidence="8" type="primary">Arsb</name>
    <name evidence="8" type="ORF">CEXT_257601</name>
</gene>
<keyword evidence="6" id="KW-0472">Membrane</keyword>
<keyword evidence="4" id="KW-0106">Calcium</keyword>
<keyword evidence="3" id="KW-0479">Metal-binding</keyword>
<evidence type="ECO:0000256" key="6">
    <source>
        <dbReference type="SAM" id="Phobius"/>
    </source>
</evidence>
<dbReference type="PANTHER" id="PTHR10342">
    <property type="entry name" value="ARYLSULFATASE"/>
    <property type="match status" value="1"/>
</dbReference>
<name>A0AAV4MW18_CAEEX</name>
<dbReference type="GO" id="GO:0046872">
    <property type="term" value="F:metal ion binding"/>
    <property type="evidence" value="ECO:0007669"/>
    <property type="project" value="UniProtKB-KW"/>
</dbReference>
<comment type="caution">
    <text evidence="8">The sequence shown here is derived from an EMBL/GenBank/DDBJ whole genome shotgun (WGS) entry which is preliminary data.</text>
</comment>
<dbReference type="Gene3D" id="3.40.720.10">
    <property type="entry name" value="Alkaline Phosphatase, subunit A"/>
    <property type="match status" value="1"/>
</dbReference>
<evidence type="ECO:0000259" key="7">
    <source>
        <dbReference type="Pfam" id="PF00884"/>
    </source>
</evidence>
<keyword evidence="9" id="KW-1185">Reference proteome</keyword>
<keyword evidence="6" id="KW-1133">Transmembrane helix</keyword>
<dbReference type="Pfam" id="PF00884">
    <property type="entry name" value="Sulfatase"/>
    <property type="match status" value="1"/>
</dbReference>
<evidence type="ECO:0000256" key="1">
    <source>
        <dbReference type="ARBA" id="ARBA00001913"/>
    </source>
</evidence>
<comment type="similarity">
    <text evidence="2">Belongs to the sulfatase family.</text>
</comment>
<evidence type="ECO:0000256" key="2">
    <source>
        <dbReference type="ARBA" id="ARBA00008779"/>
    </source>
</evidence>
<dbReference type="SUPFAM" id="SSF53649">
    <property type="entry name" value="Alkaline phosphatase-like"/>
    <property type="match status" value="1"/>
</dbReference>
<keyword evidence="5" id="KW-0325">Glycoprotein</keyword>
<evidence type="ECO:0000256" key="5">
    <source>
        <dbReference type="ARBA" id="ARBA00023180"/>
    </source>
</evidence>